<name>A0A914R2L1_PAREQ</name>
<proteinExistence type="predicted"/>
<evidence type="ECO:0000313" key="2">
    <source>
        <dbReference type="WBParaSite" id="PEQ_0000084401-mRNA-1"/>
    </source>
</evidence>
<protein>
    <submittedName>
        <fullName evidence="2">Uncharacterized protein</fullName>
    </submittedName>
</protein>
<keyword evidence="1" id="KW-1185">Reference proteome</keyword>
<organism evidence="1 2">
    <name type="scientific">Parascaris equorum</name>
    <name type="common">Equine roundworm</name>
    <dbReference type="NCBI Taxonomy" id="6256"/>
    <lineage>
        <taxon>Eukaryota</taxon>
        <taxon>Metazoa</taxon>
        <taxon>Ecdysozoa</taxon>
        <taxon>Nematoda</taxon>
        <taxon>Chromadorea</taxon>
        <taxon>Rhabditida</taxon>
        <taxon>Spirurina</taxon>
        <taxon>Ascaridomorpha</taxon>
        <taxon>Ascaridoidea</taxon>
        <taxon>Ascarididae</taxon>
        <taxon>Parascaris</taxon>
    </lineage>
</organism>
<dbReference type="WBParaSite" id="PEQ_0000084401-mRNA-1">
    <property type="protein sequence ID" value="PEQ_0000084401-mRNA-1"/>
    <property type="gene ID" value="PEQ_0000084401"/>
</dbReference>
<sequence length="99" mass="11088">MDPSYNFCLTFDISNELIIIFVCYDKNNVCLMSNERTGIERRGFTKPESMIYSELLVGGLVVKLPSGLTPYTTQRTMMAKILTSLKNKLNALIESPTGS</sequence>
<evidence type="ECO:0000313" key="1">
    <source>
        <dbReference type="Proteomes" id="UP000887564"/>
    </source>
</evidence>
<dbReference type="AlphaFoldDB" id="A0A914R2L1"/>
<dbReference type="Proteomes" id="UP000887564">
    <property type="component" value="Unplaced"/>
</dbReference>
<accession>A0A914R2L1</accession>
<reference evidence="2" key="1">
    <citation type="submission" date="2022-11" db="UniProtKB">
        <authorList>
            <consortium name="WormBaseParasite"/>
        </authorList>
    </citation>
    <scope>IDENTIFICATION</scope>
</reference>